<keyword evidence="3" id="KW-1185">Reference proteome</keyword>
<feature type="signal peptide" evidence="1">
    <location>
        <begin position="1"/>
        <end position="17"/>
    </location>
</feature>
<evidence type="ECO:0000313" key="2">
    <source>
        <dbReference type="EMBL" id="KAF9887638.1"/>
    </source>
</evidence>
<organism evidence="2 3">
    <name type="scientific">Aspergillus nanangensis</name>
    <dbReference type="NCBI Taxonomy" id="2582783"/>
    <lineage>
        <taxon>Eukaryota</taxon>
        <taxon>Fungi</taxon>
        <taxon>Dikarya</taxon>
        <taxon>Ascomycota</taxon>
        <taxon>Pezizomycotina</taxon>
        <taxon>Eurotiomycetes</taxon>
        <taxon>Eurotiomycetidae</taxon>
        <taxon>Eurotiales</taxon>
        <taxon>Aspergillaceae</taxon>
        <taxon>Aspergillus</taxon>
        <taxon>Aspergillus subgen. Circumdati</taxon>
    </lineage>
</organism>
<dbReference type="Proteomes" id="UP001194746">
    <property type="component" value="Unassembled WGS sequence"/>
</dbReference>
<dbReference type="EMBL" id="VCAU01000058">
    <property type="protein sequence ID" value="KAF9887638.1"/>
    <property type="molecule type" value="Genomic_DNA"/>
</dbReference>
<accession>A0AAD4GTP5</accession>
<gene>
    <name evidence="2" type="ORF">FE257_009731</name>
</gene>
<proteinExistence type="predicted"/>
<keyword evidence="1" id="KW-0732">Signal</keyword>
<feature type="chain" id="PRO_5041905432" evidence="1">
    <location>
        <begin position="18"/>
        <end position="52"/>
    </location>
</feature>
<protein>
    <submittedName>
        <fullName evidence="2">Uncharacterized protein</fullName>
    </submittedName>
</protein>
<evidence type="ECO:0000313" key="3">
    <source>
        <dbReference type="Proteomes" id="UP001194746"/>
    </source>
</evidence>
<sequence length="52" mass="5621">MNFYAVVLLGFLGLAAASAGHNEKRVPTNNCYTLCKIDGGSDKECLNKCKNQ</sequence>
<dbReference type="AlphaFoldDB" id="A0AAD4GTP5"/>
<reference evidence="2" key="1">
    <citation type="journal article" date="2019" name="Beilstein J. Org. Chem.">
        <title>Nanangenines: drimane sesquiterpenoids as the dominant metabolite cohort of a novel Australian fungus, Aspergillus nanangensis.</title>
        <authorList>
            <person name="Lacey H.J."/>
            <person name="Gilchrist C.L.M."/>
            <person name="Crombie A."/>
            <person name="Kalaitzis J.A."/>
            <person name="Vuong D."/>
            <person name="Rutledge P.J."/>
            <person name="Turner P."/>
            <person name="Pitt J.I."/>
            <person name="Lacey E."/>
            <person name="Chooi Y.H."/>
            <person name="Piggott A.M."/>
        </authorList>
    </citation>
    <scope>NUCLEOTIDE SEQUENCE</scope>
    <source>
        <strain evidence="2">MST-FP2251</strain>
    </source>
</reference>
<comment type="caution">
    <text evidence="2">The sequence shown here is derived from an EMBL/GenBank/DDBJ whole genome shotgun (WGS) entry which is preliminary data.</text>
</comment>
<evidence type="ECO:0000256" key="1">
    <source>
        <dbReference type="SAM" id="SignalP"/>
    </source>
</evidence>
<reference evidence="2" key="2">
    <citation type="submission" date="2020-02" db="EMBL/GenBank/DDBJ databases">
        <authorList>
            <person name="Gilchrist C.L.M."/>
            <person name="Chooi Y.-H."/>
        </authorList>
    </citation>
    <scope>NUCLEOTIDE SEQUENCE</scope>
    <source>
        <strain evidence="2">MST-FP2251</strain>
    </source>
</reference>
<name>A0AAD4GTP5_ASPNN</name>